<dbReference type="KEGG" id="des:DSOUD_0801"/>
<name>A0A0M4D0V4_9BACT</name>
<reference evidence="2 3" key="1">
    <citation type="submission" date="2015-07" db="EMBL/GenBank/DDBJ databases">
        <title>Isolation and Genomic Characterization of a Novel Halophilic Metal-Reducing Deltaproteobacterium from the Deep Subsurface.</title>
        <authorList>
            <person name="Badalamenti J.P."/>
            <person name="Summers Z.M."/>
            <person name="Gralnick J.A."/>
            <person name="Bond D.R."/>
        </authorList>
    </citation>
    <scope>NUCLEOTIDE SEQUENCE [LARGE SCALE GENOMIC DNA]</scope>
    <source>
        <strain evidence="2 3">WTL</strain>
    </source>
</reference>
<dbReference type="InterPro" id="IPR008947">
    <property type="entry name" value="PLipase_C/P1_nuclease_dom_sf"/>
</dbReference>
<dbReference type="AlphaFoldDB" id="A0A0M4D0V4"/>
<protein>
    <submittedName>
        <fullName evidence="2">Uncharacterized protein</fullName>
    </submittedName>
</protein>
<dbReference type="Proteomes" id="UP000057158">
    <property type="component" value="Chromosome"/>
</dbReference>
<sequence>MHLVEDMAVPEHTRNDAHPPGSPSIELYIENKFKNDESAFSTVLDKPFFFDFKILQSTPSAFGSGGAPVPIANLFDTNVYNGSNPDDTVANTIGLAEYSNANFLSTDTNPVTTSLSIPPLISSTTPKAFDIPHPLIPWETIKRWYYVKDRAGETAGGNGYKLTAMSVLSFYWQNIHGTTDNITVPILDENVYEDYARLLIPRAAGYAASLMNYFFRGEIELSLPDAGIYAIRTPDQGGFGNIRIKAKNVTPNNEEMPSGTIELVVKYKTALEDPFQGVPVAVSTDFTYVVVPEANGRTSIPKDAPVELLFDLGGSNIPFNATDLTLQVVYHGQFGLQTTSGFSGEMEGVAVGFKDISEPTPIDYINGMDVVCVNEEILLAGSDKAVNTLDSNGKVISTYIDVYSHDLLDTYLKYSPESRISYASSTNYDVTLPLLTAGHYARHFILTEPYGTFIRLNNQMKTRSLDSRDNFVHWYQTASQYPQGMINQAVYEDGIRTRYYSGMTDMRGIKVWGGIHWTNMDFPSDSTCDEGTSDIPLAGPEAVELHQ</sequence>
<evidence type="ECO:0000256" key="1">
    <source>
        <dbReference type="SAM" id="MobiDB-lite"/>
    </source>
</evidence>
<feature type="region of interest" description="Disordered" evidence="1">
    <location>
        <begin position="1"/>
        <end position="22"/>
    </location>
</feature>
<dbReference type="EMBL" id="CP010802">
    <property type="protein sequence ID" value="ALC15588.1"/>
    <property type="molecule type" value="Genomic_DNA"/>
</dbReference>
<proteinExistence type="predicted"/>
<keyword evidence="3" id="KW-1185">Reference proteome</keyword>
<accession>A0A0M4D0V4</accession>
<evidence type="ECO:0000313" key="2">
    <source>
        <dbReference type="EMBL" id="ALC15588.1"/>
    </source>
</evidence>
<feature type="region of interest" description="Disordered" evidence="1">
    <location>
        <begin position="528"/>
        <end position="547"/>
    </location>
</feature>
<dbReference type="Gene3D" id="1.10.575.10">
    <property type="entry name" value="P1 Nuclease"/>
    <property type="match status" value="1"/>
</dbReference>
<dbReference type="PATRIC" id="fig|1603606.3.peg.880"/>
<evidence type="ECO:0000313" key="3">
    <source>
        <dbReference type="Proteomes" id="UP000057158"/>
    </source>
</evidence>
<dbReference type="GO" id="GO:0016788">
    <property type="term" value="F:hydrolase activity, acting on ester bonds"/>
    <property type="evidence" value="ECO:0007669"/>
    <property type="project" value="InterPro"/>
</dbReference>
<organism evidence="2 3">
    <name type="scientific">Desulfuromonas soudanensis</name>
    <dbReference type="NCBI Taxonomy" id="1603606"/>
    <lineage>
        <taxon>Bacteria</taxon>
        <taxon>Pseudomonadati</taxon>
        <taxon>Thermodesulfobacteriota</taxon>
        <taxon>Desulfuromonadia</taxon>
        <taxon>Desulfuromonadales</taxon>
        <taxon>Desulfuromonadaceae</taxon>
        <taxon>Desulfuromonas</taxon>
    </lineage>
</organism>
<gene>
    <name evidence="2" type="ORF">DSOUD_0801</name>
</gene>